<feature type="domain" description="GP-PDE" evidence="1">
    <location>
        <begin position="59"/>
        <end position="324"/>
    </location>
</feature>
<reference evidence="2" key="1">
    <citation type="submission" date="2022-02" db="EMBL/GenBank/DDBJ databases">
        <title>Coral-associated bacteria.</title>
        <authorList>
            <person name="Tang K."/>
            <person name="Wang X."/>
        </authorList>
    </citation>
    <scope>NUCLEOTIDE SEQUENCE</scope>
    <source>
        <strain evidence="2">SCSIO 43006</strain>
    </source>
</reference>
<dbReference type="Proteomes" id="UP001055658">
    <property type="component" value="Chromosome"/>
</dbReference>
<dbReference type="Pfam" id="PF03009">
    <property type="entry name" value="GDPD"/>
    <property type="match status" value="1"/>
</dbReference>
<dbReference type="InterPro" id="IPR017946">
    <property type="entry name" value="PLC-like_Pdiesterase_TIM-brl"/>
</dbReference>
<sequence length="329" mass="37188">MRRSFFAKVGMLGSLFGFGAIYLLNASWLAPTPQGEPVLISHRGVYQTYNRDNLGRDDCTAIRIFQPEHRYLENTIPSMEAAFAHGADIVELDIHPTTDGEFAVFHDWTLDCRTNGRGVTRKHAITDLKKLDIGYGYTFDGGKSFPFRGQGIGLLPTLKEVLQHFPDRQFLINIKSNDPNEADLLNNYLRQHKLLSDSRLMVYGGPLPIARIRELRPKALAFSRDSAKDCALGYLLIGWSGYIPEACRNSIVMAPNTWHWALWGWPNRLIDRVAQSGSLVIVLDHRDKKGGLTAIYRPEDLNFLPKNYNGVIWIEKIEVIGPLLQASHE</sequence>
<dbReference type="EMBL" id="CP092418">
    <property type="protein sequence ID" value="USD21671.1"/>
    <property type="molecule type" value="Genomic_DNA"/>
</dbReference>
<dbReference type="Gene3D" id="3.20.20.190">
    <property type="entry name" value="Phosphatidylinositol (PI) phosphodiesterase"/>
    <property type="match status" value="1"/>
</dbReference>
<evidence type="ECO:0000259" key="1">
    <source>
        <dbReference type="PROSITE" id="PS51704"/>
    </source>
</evidence>
<accession>A0ABY4VBK8</accession>
<dbReference type="PANTHER" id="PTHR43805">
    <property type="entry name" value="GLYCEROPHOSPHORYL DIESTER PHOSPHODIESTERASE"/>
    <property type="match status" value="1"/>
</dbReference>
<dbReference type="PANTHER" id="PTHR43805:SF1">
    <property type="entry name" value="GP-PDE DOMAIN-CONTAINING PROTEIN"/>
    <property type="match status" value="1"/>
</dbReference>
<dbReference type="SUPFAM" id="SSF51695">
    <property type="entry name" value="PLC-like phosphodiesterases"/>
    <property type="match status" value="1"/>
</dbReference>
<proteinExistence type="predicted"/>
<protein>
    <submittedName>
        <fullName evidence="2">Glycerophosphodiester phosphodiesterase</fullName>
    </submittedName>
</protein>
<evidence type="ECO:0000313" key="2">
    <source>
        <dbReference type="EMBL" id="USD21671.1"/>
    </source>
</evidence>
<name>A0ABY4VBK8_9GAMM</name>
<evidence type="ECO:0000313" key="3">
    <source>
        <dbReference type="Proteomes" id="UP001055658"/>
    </source>
</evidence>
<keyword evidence="3" id="KW-1185">Reference proteome</keyword>
<dbReference type="PROSITE" id="PS51704">
    <property type="entry name" value="GP_PDE"/>
    <property type="match status" value="1"/>
</dbReference>
<gene>
    <name evidence="2" type="ORF">MJO52_00585</name>
</gene>
<dbReference type="RefSeq" id="WP_252084075.1">
    <property type="nucleotide sequence ID" value="NZ_CP092418.1"/>
</dbReference>
<dbReference type="InterPro" id="IPR030395">
    <property type="entry name" value="GP_PDE_dom"/>
</dbReference>
<organism evidence="2 3">
    <name type="scientific">Microbulbifer variabilis</name>
    <dbReference type="NCBI Taxonomy" id="266805"/>
    <lineage>
        <taxon>Bacteria</taxon>
        <taxon>Pseudomonadati</taxon>
        <taxon>Pseudomonadota</taxon>
        <taxon>Gammaproteobacteria</taxon>
        <taxon>Cellvibrionales</taxon>
        <taxon>Microbulbiferaceae</taxon>
        <taxon>Microbulbifer</taxon>
    </lineage>
</organism>